<dbReference type="Pfam" id="PF08378">
    <property type="entry name" value="NERD"/>
    <property type="match status" value="1"/>
</dbReference>
<proteinExistence type="predicted"/>
<dbReference type="InterPro" id="IPR011528">
    <property type="entry name" value="NERD"/>
</dbReference>
<dbReference type="PROSITE" id="PS50965">
    <property type="entry name" value="NERD"/>
    <property type="match status" value="1"/>
</dbReference>
<keyword evidence="3" id="KW-1185">Reference proteome</keyword>
<reference evidence="2" key="1">
    <citation type="submission" date="2021-09" db="EMBL/GenBank/DDBJ databases">
        <title>Genome analysis of Fictibacillus sp. KIGAM418 isolated from marine sediment.</title>
        <authorList>
            <person name="Seo M.-J."/>
            <person name="Cho E.-S."/>
            <person name="Hwang C.Y."/>
        </authorList>
    </citation>
    <scope>NUCLEOTIDE SEQUENCE</scope>
    <source>
        <strain evidence="2">KIGAM418</strain>
    </source>
</reference>
<accession>A0A9X2BH16</accession>
<dbReference type="AlphaFoldDB" id="A0A9X2BH16"/>
<organism evidence="2 3">
    <name type="scientific">Fictibacillus marinisediminis</name>
    <dbReference type="NCBI Taxonomy" id="2878389"/>
    <lineage>
        <taxon>Bacteria</taxon>
        <taxon>Bacillati</taxon>
        <taxon>Bacillota</taxon>
        <taxon>Bacilli</taxon>
        <taxon>Bacillales</taxon>
        <taxon>Fictibacillaceae</taxon>
        <taxon>Fictibacillus</taxon>
    </lineage>
</organism>
<comment type="caution">
    <text evidence="2">The sequence shown here is derived from an EMBL/GenBank/DDBJ whole genome shotgun (WGS) entry which is preliminary data.</text>
</comment>
<sequence length="328" mass="38049">MIIKERAYPQYITALEALLRRIPQNHPKRREIELDYAKRLAGYRGEQALDYPLGFLQEKEFSIFHDLRLPDRKRHFQLDTLILSQRFALILEVKNIAGTLIFDEDFRQLIRISNEKEEAFADPILQAELQKVQLLSWFSQQKLTAFPVETLVVISHPKTVIKNSLMKLSPESSKKVTQNKDIPFRIAAFQRQYTKEIPQKEMNRISRQLLKAHSPFTPDILSLYEISPNEILNGVHCPNCNHLPMTRFYGKWFCTSCSHSSKAAYLPALNDYFALCGSRITNRELRNFLNIASPSIAAKILHSMNLPSSGGYRNRSYHLTSENEIKQK</sequence>
<protein>
    <submittedName>
        <fullName evidence="2">NERD domain-containing protein</fullName>
    </submittedName>
</protein>
<gene>
    <name evidence="2" type="ORF">LCY76_19980</name>
</gene>
<dbReference type="RefSeq" id="WP_248254086.1">
    <property type="nucleotide sequence ID" value="NZ_JAIWJX010000002.1"/>
</dbReference>
<evidence type="ECO:0000313" key="2">
    <source>
        <dbReference type="EMBL" id="MCK6258852.1"/>
    </source>
</evidence>
<evidence type="ECO:0000313" key="3">
    <source>
        <dbReference type="Proteomes" id="UP001139011"/>
    </source>
</evidence>
<dbReference type="EMBL" id="JAIWJX010000002">
    <property type="protein sequence ID" value="MCK6258852.1"/>
    <property type="molecule type" value="Genomic_DNA"/>
</dbReference>
<evidence type="ECO:0000259" key="1">
    <source>
        <dbReference type="PROSITE" id="PS50965"/>
    </source>
</evidence>
<name>A0A9X2BH16_9BACL</name>
<feature type="domain" description="NERD" evidence="1">
    <location>
        <begin position="41"/>
        <end position="157"/>
    </location>
</feature>
<dbReference type="Proteomes" id="UP001139011">
    <property type="component" value="Unassembled WGS sequence"/>
</dbReference>